<evidence type="ECO:0000256" key="4">
    <source>
        <dbReference type="ARBA" id="ARBA00022989"/>
    </source>
</evidence>
<feature type="transmembrane region" description="Helical" evidence="8">
    <location>
        <begin position="2522"/>
        <end position="2545"/>
    </location>
</feature>
<dbReference type="EMBL" id="OU895880">
    <property type="protein sequence ID" value="CAG9811245.1"/>
    <property type="molecule type" value="Genomic_DNA"/>
</dbReference>
<keyword evidence="5 8" id="KW-0472">Membrane</keyword>
<evidence type="ECO:0000256" key="6">
    <source>
        <dbReference type="ARBA" id="ARBA00023170"/>
    </source>
</evidence>
<feature type="transmembrane region" description="Helical" evidence="8">
    <location>
        <begin position="2333"/>
        <end position="2350"/>
    </location>
</feature>
<reference evidence="9" key="2">
    <citation type="submission" date="2022-10" db="EMBL/GenBank/DDBJ databases">
        <authorList>
            <consortium name="ENA_rothamsted_submissions"/>
            <consortium name="culmorum"/>
            <person name="King R."/>
        </authorList>
    </citation>
    <scope>NUCLEOTIDE SEQUENCE</scope>
</reference>
<evidence type="ECO:0000313" key="9">
    <source>
        <dbReference type="EMBL" id="CAG9811245.1"/>
    </source>
</evidence>
<keyword evidence="3 8" id="KW-0812">Transmembrane</keyword>
<protein>
    <submittedName>
        <fullName evidence="9">Uncharacterized protein</fullName>
    </submittedName>
</protein>
<reference evidence="9" key="1">
    <citation type="submission" date="2022-01" db="EMBL/GenBank/DDBJ databases">
        <authorList>
            <person name="King R."/>
        </authorList>
    </citation>
    <scope>NUCLEOTIDE SEQUENCE</scope>
</reference>
<name>A0A9N9WVV5_9DIPT</name>
<dbReference type="PANTHER" id="PTHR42643">
    <property type="entry name" value="IONOTROPIC RECEPTOR 20A-RELATED"/>
    <property type="match status" value="1"/>
</dbReference>
<proteinExistence type="predicted"/>
<dbReference type="Gene3D" id="1.10.287.70">
    <property type="match status" value="2"/>
</dbReference>
<feature type="transmembrane region" description="Helical" evidence="8">
    <location>
        <begin position="1680"/>
        <end position="1696"/>
    </location>
</feature>
<dbReference type="InterPro" id="IPR027417">
    <property type="entry name" value="P-loop_NTPase"/>
</dbReference>
<evidence type="ECO:0000256" key="2">
    <source>
        <dbReference type="ARBA" id="ARBA00022475"/>
    </source>
</evidence>
<accession>A0A9N9WVV5</accession>
<dbReference type="PANTHER" id="PTHR42643:SF30">
    <property type="entry name" value="IONOTROPIC RECEPTOR 40A-RELATED"/>
    <property type="match status" value="1"/>
</dbReference>
<dbReference type="SUPFAM" id="SSF52540">
    <property type="entry name" value="P-loop containing nucleoside triphosphate hydrolases"/>
    <property type="match status" value="1"/>
</dbReference>
<comment type="subcellular location">
    <subcellularLocation>
        <location evidence="1">Cell membrane</location>
        <topology evidence="1">Multi-pass membrane protein</topology>
    </subcellularLocation>
</comment>
<evidence type="ECO:0000256" key="1">
    <source>
        <dbReference type="ARBA" id="ARBA00004651"/>
    </source>
</evidence>
<evidence type="ECO:0000313" key="10">
    <source>
        <dbReference type="Proteomes" id="UP001153620"/>
    </source>
</evidence>
<keyword evidence="7" id="KW-0325">Glycoprotein</keyword>
<gene>
    <name evidence="9" type="ORF">CHIRRI_LOCUS14054</name>
</gene>
<dbReference type="OrthoDB" id="7687957at2759"/>
<keyword evidence="10" id="KW-1185">Reference proteome</keyword>
<feature type="transmembrane region" description="Helical" evidence="8">
    <location>
        <begin position="2276"/>
        <end position="2298"/>
    </location>
</feature>
<feature type="transmembrane region" description="Helical" evidence="8">
    <location>
        <begin position="1901"/>
        <end position="1922"/>
    </location>
</feature>
<feature type="transmembrane region" description="Helical" evidence="8">
    <location>
        <begin position="2304"/>
        <end position="2321"/>
    </location>
</feature>
<dbReference type="GO" id="GO:0005886">
    <property type="term" value="C:plasma membrane"/>
    <property type="evidence" value="ECO:0007669"/>
    <property type="project" value="UniProtKB-SubCell"/>
</dbReference>
<dbReference type="InterPro" id="IPR052192">
    <property type="entry name" value="Insect_Ionotropic_Sensory_Rcpt"/>
</dbReference>
<keyword evidence="6" id="KW-0675">Receptor</keyword>
<organism evidence="9 10">
    <name type="scientific">Chironomus riparius</name>
    <dbReference type="NCBI Taxonomy" id="315576"/>
    <lineage>
        <taxon>Eukaryota</taxon>
        <taxon>Metazoa</taxon>
        <taxon>Ecdysozoa</taxon>
        <taxon>Arthropoda</taxon>
        <taxon>Hexapoda</taxon>
        <taxon>Insecta</taxon>
        <taxon>Pterygota</taxon>
        <taxon>Neoptera</taxon>
        <taxon>Endopterygota</taxon>
        <taxon>Diptera</taxon>
        <taxon>Nematocera</taxon>
        <taxon>Chironomoidea</taxon>
        <taxon>Chironomidae</taxon>
        <taxon>Chironominae</taxon>
        <taxon>Chironomus</taxon>
    </lineage>
</organism>
<dbReference type="Proteomes" id="UP001153620">
    <property type="component" value="Chromosome 4"/>
</dbReference>
<dbReference type="InterPro" id="IPR036770">
    <property type="entry name" value="Ankyrin_rpt-contain_sf"/>
</dbReference>
<feature type="transmembrane region" description="Helical" evidence="8">
    <location>
        <begin position="1708"/>
        <end position="1727"/>
    </location>
</feature>
<evidence type="ECO:0000256" key="7">
    <source>
        <dbReference type="ARBA" id="ARBA00023180"/>
    </source>
</evidence>
<evidence type="ECO:0000256" key="5">
    <source>
        <dbReference type="ARBA" id="ARBA00023136"/>
    </source>
</evidence>
<evidence type="ECO:0000256" key="8">
    <source>
        <dbReference type="SAM" id="Phobius"/>
    </source>
</evidence>
<keyword evidence="2" id="KW-1003">Cell membrane</keyword>
<feature type="transmembrane region" description="Helical" evidence="8">
    <location>
        <begin position="1651"/>
        <end position="1668"/>
    </location>
</feature>
<dbReference type="SUPFAM" id="SSF48403">
    <property type="entry name" value="Ankyrin repeat"/>
    <property type="match status" value="1"/>
</dbReference>
<sequence length="2641" mass="306624">MWKNLNEVSTIKALNRLQSALKNTGSNESIMKIYVKISSQFDNNLNATSFINHLRADKPTIIVFEFNTTDTKIFWRQSGKELYVLKIQDDVNGNLSLFCANFIADEIKSGYSGILPGWDKSVNIEIRSLGNQKHQNIIIRAVKDGQSEIVSLLVKQAIDIDYKDEDKLSAMDHAWKDFINITNDSVKYAEYNKIVLSLLNANSKYPEDKSCLTLKYYSTEIKKFVDDHRKLHDQLENHEIKEMKSELSNMSGNLCHFYDINNVSLMNHAVQNYNIEVYKLLSSLGITLGSHEDPDEVFIKIKSLKKEEKRKEITSINENNALDLLNIHINTIISKVKVINNCGNQHRHRTKDIMDALIHIDSNESCSKVLKVIAACKNLTIYVDFKYEAVNFIDISYSKETLGLTTKFGTIKIGAKCLLDESKKNKFMGVLIHEFCHLAFLMTFLNNFKPYAIGDEDTKNLFEDAFKECFQNRHIEVLIDVAFDYEESHQHDEVIVSVLHMVMAYHAILEPDGTSKIDKIKGTFKKLFTYFDEIVGPALDNVLDSLKILQNGELDITYEDLTQSHKNRIKHNIIDFQGADTTFFDVLGEDEEIYKLFTKKELREYLLTVKTTTFKDIEIKTKFANIERQFIDENATNQCASEGFSRIKEDLEDHSVFLLIDRAGAGKTEAFIDLSKRLKDEHKNFLVHVIDMKNEHVKVTFTKWTLKINHNDQHLDTEAIEKIFLDILNLKSKFEKQIFHKLFNMNKVIFLFDGIDKLQADTIDLVLQIIILLRDKTPYVDETTVYKPKVLISSCPTTLIKSKQLCPKICQKSYKLMQFSPSERISYIYDFIANRNQSERVEEMVWYVWFFNQVDNDNNHQFTNLSLIKTLTKQHINQDVNLNPKLCNLFYIFNDLYKFENITLRCNTFRSFNLHKIHQVYALPALIGKNENFLLAKSWDKEKRHWKSQEFEEYGYLYVNIEDSAETNSSDFVHPSCAEYFLTVFLFNRLFAENHELKTAAFKSAVEFLRIIGKSAEKYKIVHKLLFSYIKIKNDLTFFEEAKNQLIEIIDDIRQDILSAPNLVDSLKFWSLLLSKDTELLHKLWLLDEEENLLKTVIIRDHKNVVNFFEIIKIVSNSFGDNWHPALLKNFATNENPVNGLTASNCGSFNINLKVFIEFVFEKFENKEIQAVLTKFLTNSDIVKHINLGNIQTCLTKCREIFNGKEEFFVLIFSKILHFTNDSNILQYYGNNFEDTLQNNKKSIEDVLFSKMFIRPLIMTSMSHSCDTFHVFKNLYIKFDKSNTNVQNYFNENGNILKVFFLMTEHNYMDVIEYLKSIFASNQQKLVSCIKNVEDELNDLTYNKKSLEYFFKFLSETAIPNNYWKALANTTLISQSICVAIEKFYSIYSRNVDIIDFNGSQSELIGEILQNLNNSMTVTVYKMNNSRKVIESQTILLFDKFDSLNNFNMQDAIDIKFINPIRLLVYCVNSSELEISSLKTDLVTPPYYYFLIIGNSSKINLWTFENQKDLLVCHENQTLVKINEFSSSSLTWKNNKIFPNKYKNFHGCVMNIGLNILGSLDRANINIDKARIKVTKGLKNSLLLIMGERLNFILHSFECLDPKCLDQIDANEYLYNIMVTPTIDSPQLLIPPGDLYTSIEKMLLPFDTETWIGLLAVFVSGTVTISIISQFPARIRETVFGKNIGIPNLNFFLAFFGEAQKRSPDGTFARIIWIFFIFYCLVIRTCYQGKLFEFTTTAVRKPEHKTLDDLKNRNFTLYFMDEKYTDKTIEFVNNGMGLHIEFISEFKYSDIYLENMTDPSFTGTLFSSDLEQALNAFYLDMPISKRFIPTPFTKSYYGIGFLYPNLWSERFNEIISDLITGGFVNYHLEEMTQSKWNLMPSSFEPENIVLNLHHLGFGFQICLIFAYLSFVTFLAELGYFWFKSFYKNYEYSREKICKHRIIMVLSAKTPKTVERHQLKPKFRSAPATKINKLHGSCTMIKFIHLILVSTKVLATIPSTTLISLSICGIIEKFYSIYSRNVDIIDFNGSQSELVGEILRNLNNSMTVTVYKLHGSRRIVENQTILLFDNFASLNDFNNADQIDIKYINPIRLLVYCVNTSEFEISRLKTDLVIPPYYYFLTFGSNSRINLWTFENRNDLEVCHEIQTLIKINEFSTTNLSWKHDPIFPKKYKNFHGCLMNIGMNGFSSFDRAFLDNNGNQMIVTAGLKNRLLIILGVQLNFTLNSFQCLHPECLDRNETKPYLYNIMYFSPQLLIPPGDLYTSIEKMLLPFDTETWIGLVAVFVSGTVTISIISQFPARIRETVFGKNIGIPNLNFFLAFFGEAQKRSPDGTFARIIWIFFIFYCLVIRTCYQGKLFEFTTTAVRKPEYKTLDDLKNENFTLYISKGKHSDKTIKFIDSAIGLPIEYVSDYEYSDIYIDNISDPSFKGTLFSSDLEHAMNVYYLNMPIETRFIPTPFTKSYYAIGFIFPNLWNERFKEIISDLITGGFVNYHLELMTKSKWNMIRTSFEPENIVLNLHHLGFGFQICLIFAYLSFVTFLAEIGYFSTVRYWRRRASRHKIIMVLSASKNQKFNLNKNHCENCAEQLIQSNKQSALLSEDENSSDDSNTSAKSMLGRAFGRRVKPESVQNLENFDLLCNTIR</sequence>
<evidence type="ECO:0000256" key="3">
    <source>
        <dbReference type="ARBA" id="ARBA00022692"/>
    </source>
</evidence>
<keyword evidence="4 8" id="KW-1133">Transmembrane helix</keyword>